<keyword evidence="3" id="KW-1185">Reference proteome</keyword>
<protein>
    <submittedName>
        <fullName evidence="2">Uncharacterized protein</fullName>
    </submittedName>
</protein>
<feature type="compositionally biased region" description="Polar residues" evidence="1">
    <location>
        <begin position="148"/>
        <end position="157"/>
    </location>
</feature>
<evidence type="ECO:0000313" key="3">
    <source>
        <dbReference type="Proteomes" id="UP000481861"/>
    </source>
</evidence>
<organism evidence="2 3">
    <name type="scientific">Massariosphaeria phaeospora</name>
    <dbReference type="NCBI Taxonomy" id="100035"/>
    <lineage>
        <taxon>Eukaryota</taxon>
        <taxon>Fungi</taxon>
        <taxon>Dikarya</taxon>
        <taxon>Ascomycota</taxon>
        <taxon>Pezizomycotina</taxon>
        <taxon>Dothideomycetes</taxon>
        <taxon>Pleosporomycetidae</taxon>
        <taxon>Pleosporales</taxon>
        <taxon>Pleosporales incertae sedis</taxon>
        <taxon>Massariosphaeria</taxon>
    </lineage>
</organism>
<gene>
    <name evidence="2" type="ORF">BDV95DRAFT_30416</name>
</gene>
<dbReference type="AlphaFoldDB" id="A0A7C8I6I9"/>
<evidence type="ECO:0000256" key="1">
    <source>
        <dbReference type="SAM" id="MobiDB-lite"/>
    </source>
</evidence>
<name>A0A7C8I6I9_9PLEO</name>
<proteinExistence type="predicted"/>
<comment type="caution">
    <text evidence="2">The sequence shown here is derived from an EMBL/GenBank/DDBJ whole genome shotgun (WGS) entry which is preliminary data.</text>
</comment>
<dbReference type="Proteomes" id="UP000481861">
    <property type="component" value="Unassembled WGS sequence"/>
</dbReference>
<reference evidence="2 3" key="1">
    <citation type="submission" date="2020-01" db="EMBL/GenBank/DDBJ databases">
        <authorList>
            <consortium name="DOE Joint Genome Institute"/>
            <person name="Haridas S."/>
            <person name="Albert R."/>
            <person name="Binder M."/>
            <person name="Bloem J."/>
            <person name="Labutti K."/>
            <person name="Salamov A."/>
            <person name="Andreopoulos B."/>
            <person name="Baker S.E."/>
            <person name="Barry K."/>
            <person name="Bills G."/>
            <person name="Bluhm B.H."/>
            <person name="Cannon C."/>
            <person name="Castanera R."/>
            <person name="Culley D.E."/>
            <person name="Daum C."/>
            <person name="Ezra D."/>
            <person name="Gonzalez J.B."/>
            <person name="Henrissat B."/>
            <person name="Kuo A."/>
            <person name="Liang C."/>
            <person name="Lipzen A."/>
            <person name="Lutzoni F."/>
            <person name="Magnuson J."/>
            <person name="Mondo S."/>
            <person name="Nolan M."/>
            <person name="Ohm R."/>
            <person name="Pangilinan J."/>
            <person name="Park H.-J.H."/>
            <person name="Ramirez L."/>
            <person name="Alfaro M."/>
            <person name="Sun H."/>
            <person name="Tritt A."/>
            <person name="Yoshinaga Y."/>
            <person name="Zwiers L.-H.L."/>
            <person name="Turgeon B.G."/>
            <person name="Goodwin S.B."/>
            <person name="Spatafora J.W."/>
            <person name="Crous P.W."/>
            <person name="Grigoriev I.V."/>
        </authorList>
    </citation>
    <scope>NUCLEOTIDE SEQUENCE [LARGE SCALE GENOMIC DNA]</scope>
    <source>
        <strain evidence="2 3">CBS 611.86</strain>
    </source>
</reference>
<dbReference type="EMBL" id="JAADJZ010000010">
    <property type="protein sequence ID" value="KAF2871988.1"/>
    <property type="molecule type" value="Genomic_DNA"/>
</dbReference>
<evidence type="ECO:0000313" key="2">
    <source>
        <dbReference type="EMBL" id="KAF2871988.1"/>
    </source>
</evidence>
<feature type="region of interest" description="Disordered" evidence="1">
    <location>
        <begin position="119"/>
        <end position="157"/>
    </location>
</feature>
<sequence length="216" mass="24126">MSRRPYRPLPAYMPPRDGLFNPPHIQTVSKLARIARVEANQVDSLTVKIQRLRNLLHEQSRSRSERQLAFHPIKKEESLSLHLFHCQQSPIQTDTQSGSASLRLIPEPLPAQHLSQRLPIRYNPPLDPNSDDEPQSRASRLLPLPIPTQIQTPATSSRPTTLARILLITLTINPTPLSKVTISISLLSSLASAAAAAGLSTSCSLRLWRYNRTSVF</sequence>
<accession>A0A7C8I6I9</accession>